<proteinExistence type="predicted"/>
<evidence type="ECO:0000313" key="8">
    <source>
        <dbReference type="EMBL" id="KAH0615856.1"/>
    </source>
</evidence>
<protein>
    <recommendedName>
        <fullName evidence="7">Netrin receptor UNC5A-D-like N-terminal domain-containing protein</fullName>
    </recommendedName>
</protein>
<gene>
    <name evidence="8" type="ORF">JD844_026443</name>
</gene>
<evidence type="ECO:0000259" key="7">
    <source>
        <dbReference type="Pfam" id="PF25609"/>
    </source>
</evidence>
<comment type="subcellular location">
    <subcellularLocation>
        <location evidence="1">Membrane</location>
        <topology evidence="1">Single-pass type I membrane protein</topology>
    </subcellularLocation>
</comment>
<keyword evidence="2" id="KW-0472">Membrane</keyword>
<dbReference type="Proteomes" id="UP000826234">
    <property type="component" value="Unassembled WGS sequence"/>
</dbReference>
<organism evidence="8 9">
    <name type="scientific">Phrynosoma platyrhinos</name>
    <name type="common">Desert horned lizard</name>
    <dbReference type="NCBI Taxonomy" id="52577"/>
    <lineage>
        <taxon>Eukaryota</taxon>
        <taxon>Metazoa</taxon>
        <taxon>Chordata</taxon>
        <taxon>Craniata</taxon>
        <taxon>Vertebrata</taxon>
        <taxon>Euteleostomi</taxon>
        <taxon>Lepidosauria</taxon>
        <taxon>Squamata</taxon>
        <taxon>Bifurcata</taxon>
        <taxon>Unidentata</taxon>
        <taxon>Episquamata</taxon>
        <taxon>Toxicofera</taxon>
        <taxon>Iguania</taxon>
        <taxon>Phrynosomatidae</taxon>
        <taxon>Phrynosomatinae</taxon>
        <taxon>Phrynosoma</taxon>
    </lineage>
</organism>
<evidence type="ECO:0000256" key="5">
    <source>
        <dbReference type="ARBA" id="ARBA00023180"/>
    </source>
</evidence>
<dbReference type="InterPro" id="IPR013783">
    <property type="entry name" value="Ig-like_fold"/>
</dbReference>
<evidence type="ECO:0000313" key="9">
    <source>
        <dbReference type="Proteomes" id="UP000826234"/>
    </source>
</evidence>
<keyword evidence="3" id="KW-1015">Disulfide bond</keyword>
<evidence type="ECO:0000256" key="2">
    <source>
        <dbReference type="ARBA" id="ARBA00023136"/>
    </source>
</evidence>
<dbReference type="Gene3D" id="2.60.40.10">
    <property type="entry name" value="Immunoglobulins"/>
    <property type="match status" value="1"/>
</dbReference>
<comment type="caution">
    <text evidence="8">The sequence shown here is derived from an EMBL/GenBank/DDBJ whole genome shotgun (WGS) entry which is preliminary data.</text>
</comment>
<feature type="non-terminal residue" evidence="8">
    <location>
        <position position="1"/>
    </location>
</feature>
<keyword evidence="5" id="KW-0325">Glycoprotein</keyword>
<dbReference type="Pfam" id="PF25609">
    <property type="entry name" value="Unc5_NetrinR_N"/>
    <property type="match status" value="1"/>
</dbReference>
<name>A0ABQ7SET4_PHRPL</name>
<sequence length="68" mass="7751">CIVVGLIVREVSIEISRQQVEELFGPEDYWCQCVAWSSAGTTKSRKAYVRIACTAEEMKKNSVFQIHK</sequence>
<feature type="domain" description="Netrin receptor UNC5A-D-like N-terminal" evidence="7">
    <location>
        <begin position="5"/>
        <end position="49"/>
    </location>
</feature>
<evidence type="ECO:0000256" key="4">
    <source>
        <dbReference type="ARBA" id="ARBA00023170"/>
    </source>
</evidence>
<keyword evidence="9" id="KW-1185">Reference proteome</keyword>
<keyword evidence="6" id="KW-0393">Immunoglobulin domain</keyword>
<evidence type="ECO:0000256" key="6">
    <source>
        <dbReference type="ARBA" id="ARBA00023319"/>
    </source>
</evidence>
<evidence type="ECO:0000256" key="3">
    <source>
        <dbReference type="ARBA" id="ARBA00023157"/>
    </source>
</evidence>
<dbReference type="InterPro" id="IPR057755">
    <property type="entry name" value="UNC5A-D-like_N"/>
</dbReference>
<evidence type="ECO:0000256" key="1">
    <source>
        <dbReference type="ARBA" id="ARBA00004479"/>
    </source>
</evidence>
<dbReference type="EMBL" id="JAIPUX010005290">
    <property type="protein sequence ID" value="KAH0615856.1"/>
    <property type="molecule type" value="Genomic_DNA"/>
</dbReference>
<keyword evidence="4" id="KW-0675">Receptor</keyword>
<accession>A0ABQ7SET4</accession>
<reference evidence="8 9" key="1">
    <citation type="journal article" date="2022" name="Gigascience">
        <title>A chromosome-level genome assembly and annotation of the desert horned lizard, Phrynosoma platyrhinos, provides insight into chromosomal rearrangements among reptiles.</title>
        <authorList>
            <person name="Koochekian N."/>
            <person name="Ascanio A."/>
            <person name="Farleigh K."/>
            <person name="Card D.C."/>
            <person name="Schield D.R."/>
            <person name="Castoe T.A."/>
            <person name="Jezkova T."/>
        </authorList>
    </citation>
    <scope>NUCLEOTIDE SEQUENCE [LARGE SCALE GENOMIC DNA]</scope>
    <source>
        <strain evidence="8">NK-2021</strain>
    </source>
</reference>